<protein>
    <submittedName>
        <fullName evidence="1">Uncharacterized protein</fullName>
    </submittedName>
</protein>
<dbReference type="OrthoDB" id="425014at2759"/>
<accession>A0A074ZNG6</accession>
<keyword evidence="2" id="KW-1185">Reference proteome</keyword>
<dbReference type="CTD" id="20321733"/>
<dbReference type="AlphaFoldDB" id="A0A074ZNG6"/>
<dbReference type="RefSeq" id="XP_009171368.1">
    <property type="nucleotide sequence ID" value="XM_009173104.1"/>
</dbReference>
<gene>
    <name evidence="1" type="ORF">T265_07554</name>
</gene>
<dbReference type="GeneID" id="20321733"/>
<organism evidence="1 2">
    <name type="scientific">Opisthorchis viverrini</name>
    <name type="common">Southeast Asian liver fluke</name>
    <dbReference type="NCBI Taxonomy" id="6198"/>
    <lineage>
        <taxon>Eukaryota</taxon>
        <taxon>Metazoa</taxon>
        <taxon>Spiralia</taxon>
        <taxon>Lophotrochozoa</taxon>
        <taxon>Platyhelminthes</taxon>
        <taxon>Trematoda</taxon>
        <taxon>Digenea</taxon>
        <taxon>Opisthorchiida</taxon>
        <taxon>Opisthorchiata</taxon>
        <taxon>Opisthorchiidae</taxon>
        <taxon>Opisthorchis</taxon>
    </lineage>
</organism>
<reference evidence="1 2" key="1">
    <citation type="submission" date="2013-11" db="EMBL/GenBank/DDBJ databases">
        <title>Opisthorchis viverrini - life in the bile duct.</title>
        <authorList>
            <person name="Young N.D."/>
            <person name="Nagarajan N."/>
            <person name="Lin S.J."/>
            <person name="Korhonen P.K."/>
            <person name="Jex A.R."/>
            <person name="Hall R.S."/>
            <person name="Safavi-Hemami H."/>
            <person name="Kaewkong W."/>
            <person name="Bertrand D."/>
            <person name="Gao S."/>
            <person name="Seet Q."/>
            <person name="Wongkham S."/>
            <person name="Teh B.T."/>
            <person name="Wongkham C."/>
            <person name="Intapan P.M."/>
            <person name="Maleewong W."/>
            <person name="Yang X."/>
            <person name="Hu M."/>
            <person name="Wang Z."/>
            <person name="Hofmann A."/>
            <person name="Sternberg P.W."/>
            <person name="Tan P."/>
            <person name="Wang J."/>
            <person name="Gasser R.B."/>
        </authorList>
    </citation>
    <scope>NUCLEOTIDE SEQUENCE [LARGE SCALE GENOMIC DNA]</scope>
</reference>
<evidence type="ECO:0000313" key="2">
    <source>
        <dbReference type="Proteomes" id="UP000054324"/>
    </source>
</evidence>
<dbReference type="Proteomes" id="UP000054324">
    <property type="component" value="Unassembled WGS sequence"/>
</dbReference>
<evidence type="ECO:0000313" key="1">
    <source>
        <dbReference type="EMBL" id="KER24880.1"/>
    </source>
</evidence>
<proteinExistence type="predicted"/>
<sequence>MELVLYWATFDTVEGCEREYERPGCCGCYLPSRTRKSGEVLVHVPSGRARDIARTRGTLTNRWRKRVFGCVMATSIEECVQHQKLRWLGHVLSMPNHRWPKRALFSMPNPEWRKQIIAQPLT</sequence>
<dbReference type="EMBL" id="KL596794">
    <property type="protein sequence ID" value="KER24880.1"/>
    <property type="molecule type" value="Genomic_DNA"/>
</dbReference>
<name>A0A074ZNG6_OPIVI</name>
<dbReference type="KEGG" id="ovi:T265_07554"/>